<dbReference type="InterPro" id="IPR023885">
    <property type="entry name" value="4Fe4S-binding_SPASM_dom"/>
</dbReference>
<keyword evidence="4" id="KW-0408">Iron</keyword>
<keyword evidence="2" id="KW-0949">S-adenosyl-L-methionine</keyword>
<dbReference type="RefSeq" id="WP_311019701.1">
    <property type="nucleotide sequence ID" value="NZ_JAUHGG010000003.1"/>
</dbReference>
<dbReference type="SFLD" id="SFLDG01067">
    <property type="entry name" value="SPASM/twitch_domain_containing"/>
    <property type="match status" value="1"/>
</dbReference>
<evidence type="ECO:0000256" key="3">
    <source>
        <dbReference type="ARBA" id="ARBA00022723"/>
    </source>
</evidence>
<dbReference type="CDD" id="cd01335">
    <property type="entry name" value="Radical_SAM"/>
    <property type="match status" value="1"/>
</dbReference>
<name>A0AAW8Q364_VIBPH</name>
<evidence type="ECO:0000256" key="5">
    <source>
        <dbReference type="ARBA" id="ARBA00023014"/>
    </source>
</evidence>
<dbReference type="Gene3D" id="3.20.20.70">
    <property type="entry name" value="Aldolase class I"/>
    <property type="match status" value="1"/>
</dbReference>
<keyword evidence="5" id="KW-0411">Iron-sulfur</keyword>
<evidence type="ECO:0000256" key="1">
    <source>
        <dbReference type="ARBA" id="ARBA00001966"/>
    </source>
</evidence>
<evidence type="ECO:0000259" key="7">
    <source>
        <dbReference type="Pfam" id="PF04055"/>
    </source>
</evidence>
<dbReference type="PANTHER" id="PTHR43273:SF3">
    <property type="entry name" value="ANAEROBIC SULFATASE-MATURATING ENZYME HOMOLOG ASLB-RELATED"/>
    <property type="match status" value="1"/>
</dbReference>
<comment type="caution">
    <text evidence="8">The sequence shown here is derived from an EMBL/GenBank/DDBJ whole genome shotgun (WGS) entry which is preliminary data.</text>
</comment>
<dbReference type="AlphaFoldDB" id="A0AAW8Q364"/>
<dbReference type="InterPro" id="IPR023867">
    <property type="entry name" value="Sulphatase_maturase_rSAM"/>
</dbReference>
<reference evidence="8" key="1">
    <citation type="submission" date="2023-06" db="EMBL/GenBank/DDBJ databases">
        <title>Genomic Diversity of Vibrio spp. and Metagenomic Analysis of Pathogens in Florida Gulf Coastal Waters Following Hurricane Ian.</title>
        <authorList>
            <person name="Brumfield K.D."/>
        </authorList>
    </citation>
    <scope>NUCLEOTIDE SEQUENCE</scope>
    <source>
        <strain evidence="8">WBS2B-138</strain>
    </source>
</reference>
<sequence>MISAYIKLSNFCNMGCSHCYLPESVRGNQTMMEDQTFNETLKHIKELCDTQLDNEVLILWHGGEPLQFDKKVFEKRLVQAENYFFSHGIKASHGMQTALINFDEEWGRIIKRYFNSSIGVSVDPASRSINGDTIRYDSVLTKRIKLAQEMGINISGNVCPSVSDIGNEGSLLDWFSNHNISGFSIDRYNSFGEGIDPNRPSNKEHSLFLRNLLEASLERIKDGKRVAVCSTLVSAIGGVLNGDSGDRWGVTCLEDYIVVNPDGVTNTCPDKISEESTYTDGNGFVNSDKRIQAISNHKLLHPKDHCYSCEYFNWCKSGCPITINSWELEGECSGYSRFLNHVKLLLNKEEKVIRYYFSGEHEER</sequence>
<evidence type="ECO:0000313" key="8">
    <source>
        <dbReference type="EMBL" id="MDS1820918.1"/>
    </source>
</evidence>
<dbReference type="SUPFAM" id="SSF102114">
    <property type="entry name" value="Radical SAM enzymes"/>
    <property type="match status" value="1"/>
</dbReference>
<protein>
    <submittedName>
        <fullName evidence="8">Radical SAM protein</fullName>
    </submittedName>
</protein>
<evidence type="ECO:0000313" key="9">
    <source>
        <dbReference type="Proteomes" id="UP001253193"/>
    </source>
</evidence>
<dbReference type="GO" id="GO:0046872">
    <property type="term" value="F:metal ion binding"/>
    <property type="evidence" value="ECO:0007669"/>
    <property type="project" value="UniProtKB-KW"/>
</dbReference>
<keyword evidence="3" id="KW-0479">Metal-binding</keyword>
<feature type="domain" description="Radical SAM core" evidence="7">
    <location>
        <begin position="7"/>
        <end position="153"/>
    </location>
</feature>
<dbReference type="SFLD" id="SFLDS00029">
    <property type="entry name" value="Radical_SAM"/>
    <property type="match status" value="1"/>
</dbReference>
<evidence type="ECO:0000256" key="4">
    <source>
        <dbReference type="ARBA" id="ARBA00023004"/>
    </source>
</evidence>
<comment type="cofactor">
    <cofactor evidence="1">
        <name>[4Fe-4S] cluster</name>
        <dbReference type="ChEBI" id="CHEBI:49883"/>
    </cofactor>
</comment>
<dbReference type="GO" id="GO:0016491">
    <property type="term" value="F:oxidoreductase activity"/>
    <property type="evidence" value="ECO:0007669"/>
    <property type="project" value="InterPro"/>
</dbReference>
<proteinExistence type="inferred from homology"/>
<dbReference type="Pfam" id="PF04055">
    <property type="entry name" value="Radical_SAM"/>
    <property type="match status" value="1"/>
</dbReference>
<dbReference type="InterPro" id="IPR013785">
    <property type="entry name" value="Aldolase_TIM"/>
</dbReference>
<dbReference type="PANTHER" id="PTHR43273">
    <property type="entry name" value="ANAEROBIC SULFATASE-MATURATING ENZYME HOMOLOG ASLB-RELATED"/>
    <property type="match status" value="1"/>
</dbReference>
<dbReference type="GO" id="GO:0051536">
    <property type="term" value="F:iron-sulfur cluster binding"/>
    <property type="evidence" value="ECO:0007669"/>
    <property type="project" value="UniProtKB-KW"/>
</dbReference>
<evidence type="ECO:0000256" key="6">
    <source>
        <dbReference type="ARBA" id="ARBA00023601"/>
    </source>
</evidence>
<comment type="similarity">
    <text evidence="6">Belongs to the radical SAM superfamily. Anaerobic sulfatase-maturating enzyme family.</text>
</comment>
<accession>A0AAW8Q364</accession>
<dbReference type="NCBIfam" id="TIGR04085">
    <property type="entry name" value="rSAM_more_4Fe4S"/>
    <property type="match status" value="1"/>
</dbReference>
<dbReference type="Proteomes" id="UP001253193">
    <property type="component" value="Unassembled WGS sequence"/>
</dbReference>
<evidence type="ECO:0000256" key="2">
    <source>
        <dbReference type="ARBA" id="ARBA00022691"/>
    </source>
</evidence>
<dbReference type="EMBL" id="JAUHGG010000003">
    <property type="protein sequence ID" value="MDS1820918.1"/>
    <property type="molecule type" value="Genomic_DNA"/>
</dbReference>
<gene>
    <name evidence="8" type="ORF">QX249_09640</name>
</gene>
<dbReference type="InterPro" id="IPR058240">
    <property type="entry name" value="rSAM_sf"/>
</dbReference>
<dbReference type="InterPro" id="IPR007197">
    <property type="entry name" value="rSAM"/>
</dbReference>
<organism evidence="8 9">
    <name type="scientific">Vibrio parahaemolyticus</name>
    <dbReference type="NCBI Taxonomy" id="670"/>
    <lineage>
        <taxon>Bacteria</taxon>
        <taxon>Pseudomonadati</taxon>
        <taxon>Pseudomonadota</taxon>
        <taxon>Gammaproteobacteria</taxon>
        <taxon>Vibrionales</taxon>
        <taxon>Vibrionaceae</taxon>
        <taxon>Vibrio</taxon>
    </lineage>
</organism>